<accession>A0A4Q7J5B2</accession>
<dbReference type="InterPro" id="IPR036388">
    <property type="entry name" value="WH-like_DNA-bd_sf"/>
</dbReference>
<dbReference type="InterPro" id="IPR016032">
    <property type="entry name" value="Sig_transdc_resp-reg_C-effctor"/>
</dbReference>
<dbReference type="Pfam" id="PF00072">
    <property type="entry name" value="Response_reg"/>
    <property type="match status" value="1"/>
</dbReference>
<dbReference type="RefSeq" id="WP_130476705.1">
    <property type="nucleotide sequence ID" value="NZ_SFCC01000009.1"/>
</dbReference>
<gene>
    <name evidence="6" type="ORF">EWH70_18520</name>
</gene>
<dbReference type="CDD" id="cd17535">
    <property type="entry name" value="REC_NarL-like"/>
    <property type="match status" value="1"/>
</dbReference>
<dbReference type="GO" id="GO:0003677">
    <property type="term" value="F:DNA binding"/>
    <property type="evidence" value="ECO:0007669"/>
    <property type="project" value="UniProtKB-KW"/>
</dbReference>
<dbReference type="Gene3D" id="3.40.50.2300">
    <property type="match status" value="1"/>
</dbReference>
<keyword evidence="7" id="KW-1185">Reference proteome</keyword>
<dbReference type="PROSITE" id="PS50043">
    <property type="entry name" value="HTH_LUXR_2"/>
    <property type="match status" value="1"/>
</dbReference>
<dbReference type="Proteomes" id="UP000292003">
    <property type="component" value="Unassembled WGS sequence"/>
</dbReference>
<name>A0A4Q7J5B2_9PSEU</name>
<dbReference type="Pfam" id="PF00196">
    <property type="entry name" value="GerE"/>
    <property type="match status" value="1"/>
</dbReference>
<keyword evidence="2" id="KW-0238">DNA-binding</keyword>
<evidence type="ECO:0000256" key="1">
    <source>
        <dbReference type="ARBA" id="ARBA00022553"/>
    </source>
</evidence>
<dbReference type="PANTHER" id="PTHR43214">
    <property type="entry name" value="TWO-COMPONENT RESPONSE REGULATOR"/>
    <property type="match status" value="1"/>
</dbReference>
<dbReference type="Gene3D" id="1.10.10.10">
    <property type="entry name" value="Winged helix-like DNA-binding domain superfamily/Winged helix DNA-binding domain"/>
    <property type="match status" value="1"/>
</dbReference>
<proteinExistence type="predicted"/>
<protein>
    <submittedName>
        <fullName evidence="6">Response regulator transcription factor</fullName>
    </submittedName>
</protein>
<evidence type="ECO:0000313" key="6">
    <source>
        <dbReference type="EMBL" id="RZQ62277.1"/>
    </source>
</evidence>
<evidence type="ECO:0000256" key="2">
    <source>
        <dbReference type="ARBA" id="ARBA00023125"/>
    </source>
</evidence>
<dbReference type="AlphaFoldDB" id="A0A4Q7J5B2"/>
<dbReference type="InterPro" id="IPR000792">
    <property type="entry name" value="Tscrpt_reg_LuxR_C"/>
</dbReference>
<dbReference type="InterPro" id="IPR039420">
    <property type="entry name" value="WalR-like"/>
</dbReference>
<evidence type="ECO:0000259" key="5">
    <source>
        <dbReference type="PROSITE" id="PS50110"/>
    </source>
</evidence>
<dbReference type="EMBL" id="SFCC01000009">
    <property type="protein sequence ID" value="RZQ62277.1"/>
    <property type="molecule type" value="Genomic_DNA"/>
</dbReference>
<reference evidence="6 7" key="1">
    <citation type="submission" date="2019-02" db="EMBL/GenBank/DDBJ databases">
        <title>Draft genome sequence of Amycolatopsis sp. 8-3EHSu isolated from roots of Suaeda maritima.</title>
        <authorList>
            <person name="Duangmal K."/>
            <person name="Chantavorakit T."/>
        </authorList>
    </citation>
    <scope>NUCLEOTIDE SEQUENCE [LARGE SCALE GENOMIC DNA]</scope>
    <source>
        <strain evidence="6 7">8-3EHSu</strain>
    </source>
</reference>
<evidence type="ECO:0000256" key="3">
    <source>
        <dbReference type="PROSITE-ProRule" id="PRU00169"/>
    </source>
</evidence>
<sequence>MTIRVLLVEDQRVLREALTSLLELEPDIEVVAAAERGEDVAELVETTRPEIVMLDIGLPGISGLSVAKELRRLFPGTRIVLLTSLDKPGIVRDALSIGVEGFLPKGISTTELVSAIREVKAGKTVVSSDLVSAALAAGENPLTPRERSILQLAATGTPPPEIARQLFLAEGTVRNRITRIIAKLSARNATDAVRIAQRVGWI</sequence>
<dbReference type="SUPFAM" id="SSF52172">
    <property type="entry name" value="CheY-like"/>
    <property type="match status" value="1"/>
</dbReference>
<organism evidence="6 7">
    <name type="scientific">Amycolatopsis suaedae</name>
    <dbReference type="NCBI Taxonomy" id="2510978"/>
    <lineage>
        <taxon>Bacteria</taxon>
        <taxon>Bacillati</taxon>
        <taxon>Actinomycetota</taxon>
        <taxon>Actinomycetes</taxon>
        <taxon>Pseudonocardiales</taxon>
        <taxon>Pseudonocardiaceae</taxon>
        <taxon>Amycolatopsis</taxon>
    </lineage>
</organism>
<dbReference type="InterPro" id="IPR058245">
    <property type="entry name" value="NreC/VraR/RcsB-like_REC"/>
</dbReference>
<evidence type="ECO:0000313" key="7">
    <source>
        <dbReference type="Proteomes" id="UP000292003"/>
    </source>
</evidence>
<dbReference type="PRINTS" id="PR00038">
    <property type="entry name" value="HTHLUXR"/>
</dbReference>
<dbReference type="CDD" id="cd06170">
    <property type="entry name" value="LuxR_C_like"/>
    <property type="match status" value="1"/>
</dbReference>
<keyword evidence="1 3" id="KW-0597">Phosphoprotein</keyword>
<dbReference type="GO" id="GO:0000160">
    <property type="term" value="P:phosphorelay signal transduction system"/>
    <property type="evidence" value="ECO:0007669"/>
    <property type="project" value="InterPro"/>
</dbReference>
<dbReference type="PROSITE" id="PS50110">
    <property type="entry name" value="RESPONSE_REGULATORY"/>
    <property type="match status" value="1"/>
</dbReference>
<feature type="modified residue" description="4-aspartylphosphate" evidence="3">
    <location>
        <position position="55"/>
    </location>
</feature>
<feature type="domain" description="HTH luxR-type" evidence="4">
    <location>
        <begin position="135"/>
        <end position="200"/>
    </location>
</feature>
<dbReference type="PANTHER" id="PTHR43214:SF42">
    <property type="entry name" value="TRANSCRIPTIONAL REGULATORY PROTEIN DESR"/>
    <property type="match status" value="1"/>
</dbReference>
<dbReference type="OrthoDB" id="9808843at2"/>
<dbReference type="InterPro" id="IPR011006">
    <property type="entry name" value="CheY-like_superfamily"/>
</dbReference>
<dbReference type="SMART" id="SM00421">
    <property type="entry name" value="HTH_LUXR"/>
    <property type="match status" value="1"/>
</dbReference>
<comment type="caution">
    <text evidence="6">The sequence shown here is derived from an EMBL/GenBank/DDBJ whole genome shotgun (WGS) entry which is preliminary data.</text>
</comment>
<dbReference type="InterPro" id="IPR001789">
    <property type="entry name" value="Sig_transdc_resp-reg_receiver"/>
</dbReference>
<feature type="domain" description="Response regulatory" evidence="5">
    <location>
        <begin position="4"/>
        <end position="120"/>
    </location>
</feature>
<dbReference type="SMART" id="SM00448">
    <property type="entry name" value="REC"/>
    <property type="match status" value="1"/>
</dbReference>
<dbReference type="GO" id="GO:0006355">
    <property type="term" value="P:regulation of DNA-templated transcription"/>
    <property type="evidence" value="ECO:0007669"/>
    <property type="project" value="InterPro"/>
</dbReference>
<dbReference type="SUPFAM" id="SSF46894">
    <property type="entry name" value="C-terminal effector domain of the bipartite response regulators"/>
    <property type="match status" value="1"/>
</dbReference>
<evidence type="ECO:0000259" key="4">
    <source>
        <dbReference type="PROSITE" id="PS50043"/>
    </source>
</evidence>